<gene>
    <name evidence="2" type="ORF">EX30DRAFT_341198</name>
</gene>
<organism evidence="2 3">
    <name type="scientific">Ascodesmis nigricans</name>
    <dbReference type="NCBI Taxonomy" id="341454"/>
    <lineage>
        <taxon>Eukaryota</taxon>
        <taxon>Fungi</taxon>
        <taxon>Dikarya</taxon>
        <taxon>Ascomycota</taxon>
        <taxon>Pezizomycotina</taxon>
        <taxon>Pezizomycetes</taxon>
        <taxon>Pezizales</taxon>
        <taxon>Ascodesmidaceae</taxon>
        <taxon>Ascodesmis</taxon>
    </lineage>
</organism>
<dbReference type="Proteomes" id="UP000298138">
    <property type="component" value="Unassembled WGS sequence"/>
</dbReference>
<feature type="compositionally biased region" description="Polar residues" evidence="1">
    <location>
        <begin position="59"/>
        <end position="82"/>
    </location>
</feature>
<reference evidence="2 3" key="1">
    <citation type="submission" date="2019-04" db="EMBL/GenBank/DDBJ databases">
        <title>Comparative genomics and transcriptomics to analyze fruiting body development in filamentous ascomycetes.</title>
        <authorList>
            <consortium name="DOE Joint Genome Institute"/>
            <person name="Lutkenhaus R."/>
            <person name="Traeger S."/>
            <person name="Breuer J."/>
            <person name="Kuo A."/>
            <person name="Lipzen A."/>
            <person name="Pangilinan J."/>
            <person name="Dilworth D."/>
            <person name="Sandor L."/>
            <person name="Poggeler S."/>
            <person name="Barry K."/>
            <person name="Grigoriev I.V."/>
            <person name="Nowrousian M."/>
        </authorList>
    </citation>
    <scope>NUCLEOTIDE SEQUENCE [LARGE SCALE GENOMIC DNA]</scope>
    <source>
        <strain evidence="2 3">CBS 389.68</strain>
    </source>
</reference>
<sequence length="94" mass="10542">MFEAYLTVNHPQTQHHDNPRLNPHPRSLHTIRGAQCESAPQFEHIHPPPKHGAVHLPRTRTSNPSLESISPSIPHGTTLQSHSRPHPPSISFHS</sequence>
<protein>
    <submittedName>
        <fullName evidence="2">Uncharacterized protein</fullName>
    </submittedName>
</protein>
<name>A0A4S2MW75_9PEZI</name>
<dbReference type="InParanoid" id="A0A4S2MW75"/>
<keyword evidence="3" id="KW-1185">Reference proteome</keyword>
<dbReference type="AlphaFoldDB" id="A0A4S2MW75"/>
<evidence type="ECO:0000313" key="3">
    <source>
        <dbReference type="Proteomes" id="UP000298138"/>
    </source>
</evidence>
<dbReference type="EMBL" id="ML220122">
    <property type="protein sequence ID" value="TGZ80870.1"/>
    <property type="molecule type" value="Genomic_DNA"/>
</dbReference>
<accession>A0A4S2MW75</accession>
<evidence type="ECO:0000256" key="1">
    <source>
        <dbReference type="SAM" id="MobiDB-lite"/>
    </source>
</evidence>
<proteinExistence type="predicted"/>
<feature type="region of interest" description="Disordered" evidence="1">
    <location>
        <begin position="1"/>
        <end position="27"/>
    </location>
</feature>
<evidence type="ECO:0000313" key="2">
    <source>
        <dbReference type="EMBL" id="TGZ80870.1"/>
    </source>
</evidence>
<feature type="region of interest" description="Disordered" evidence="1">
    <location>
        <begin position="40"/>
        <end position="94"/>
    </location>
</feature>